<dbReference type="InterPro" id="IPR037185">
    <property type="entry name" value="EmrE-like"/>
</dbReference>
<feature type="chain" id="PRO_5024806601" description="DMT family transporter" evidence="2">
    <location>
        <begin position="20"/>
        <end position="305"/>
    </location>
</feature>
<reference evidence="3 4" key="1">
    <citation type="submission" date="2019-07" db="EMBL/GenBank/DDBJ databases">
        <title>New species of Amycolatopsis and Streptomyces.</title>
        <authorList>
            <person name="Duangmal K."/>
            <person name="Teo W.F.A."/>
            <person name="Lipun K."/>
        </authorList>
    </citation>
    <scope>NUCLEOTIDE SEQUENCE [LARGE SCALE GENOMIC DNA]</scope>
    <source>
        <strain evidence="3 4">NBRC 109810</strain>
    </source>
</reference>
<accession>A0A5N8V5I1</accession>
<keyword evidence="4" id="KW-1185">Reference proteome</keyword>
<dbReference type="Proteomes" id="UP000325849">
    <property type="component" value="Unassembled WGS sequence"/>
</dbReference>
<feature type="transmembrane region" description="Helical" evidence="1">
    <location>
        <begin position="162"/>
        <end position="183"/>
    </location>
</feature>
<name>A0A5N8V5I1_9ACTN</name>
<evidence type="ECO:0000313" key="3">
    <source>
        <dbReference type="EMBL" id="MPY29862.1"/>
    </source>
</evidence>
<evidence type="ECO:0008006" key="5">
    <source>
        <dbReference type="Google" id="ProtNLM"/>
    </source>
</evidence>
<dbReference type="AlphaFoldDB" id="A0A5N8V5I1"/>
<proteinExistence type="predicted"/>
<dbReference type="SUPFAM" id="SSF103481">
    <property type="entry name" value="Multidrug resistance efflux transporter EmrE"/>
    <property type="match status" value="1"/>
</dbReference>
<keyword evidence="1" id="KW-1133">Transmembrane helix</keyword>
<feature type="transmembrane region" description="Helical" evidence="1">
    <location>
        <begin position="53"/>
        <end position="79"/>
    </location>
</feature>
<dbReference type="PANTHER" id="PTHR40761">
    <property type="entry name" value="CONSERVED INTEGRAL MEMBRANE ALANINE VALINE AND LEUCINE RICH PROTEIN-RELATED"/>
    <property type="match status" value="1"/>
</dbReference>
<feature type="transmembrane region" description="Helical" evidence="1">
    <location>
        <begin position="137"/>
        <end position="155"/>
    </location>
</feature>
<feature type="signal peptide" evidence="2">
    <location>
        <begin position="1"/>
        <end position="19"/>
    </location>
</feature>
<feature type="transmembrane region" description="Helical" evidence="1">
    <location>
        <begin position="203"/>
        <end position="221"/>
    </location>
</feature>
<comment type="caution">
    <text evidence="3">The sequence shown here is derived from an EMBL/GenBank/DDBJ whole genome shotgun (WGS) entry which is preliminary data.</text>
</comment>
<feature type="transmembrane region" description="Helical" evidence="1">
    <location>
        <begin position="106"/>
        <end position="125"/>
    </location>
</feature>
<dbReference type="PANTHER" id="PTHR40761:SF1">
    <property type="entry name" value="CONSERVED INTEGRAL MEMBRANE ALANINE VALINE AND LEUCINE RICH PROTEIN-RELATED"/>
    <property type="match status" value="1"/>
</dbReference>
<evidence type="ECO:0000256" key="1">
    <source>
        <dbReference type="SAM" id="Phobius"/>
    </source>
</evidence>
<dbReference type="RefSeq" id="WP_162467911.1">
    <property type="nucleotide sequence ID" value="NZ_VJZD01000001.1"/>
</dbReference>
<dbReference type="EMBL" id="VJZD01000001">
    <property type="protein sequence ID" value="MPY29862.1"/>
    <property type="molecule type" value="Genomic_DNA"/>
</dbReference>
<dbReference type="NCBIfam" id="NF038012">
    <property type="entry name" value="DMT_1"/>
    <property type="match status" value="1"/>
</dbReference>
<keyword evidence="2" id="KW-0732">Signal</keyword>
<sequence>MGALTVVLALLAALCNASASVLQRRAAAEESDSRAGARHAVRWLTRVLQRPHWLAGFGLLILSTVFQAWALAVGSLSVVQPLLASELLFTLVVGSMVFHRRPDPRTWFAFVSLGVGLALFLTAASPSVGLGTASDSSWLMAGSVVLAAVVALVLASRPTRGALRAALLGLAAAMSFAMTAALIKEVVGRRDQGWAGVFAHWSLWGTAVVGLLSFVLLQAAFRAGSLTASQPALTLGDAITSVALGWALFAEHIGLGVRLVPEIIGIVLIGAGSLGLSGAPSVHATWDTLPHSTPDSDPGQRHQPT</sequence>
<evidence type="ECO:0000313" key="4">
    <source>
        <dbReference type="Proteomes" id="UP000325849"/>
    </source>
</evidence>
<organism evidence="3 4">
    <name type="scientific">Streptomyces adustus</name>
    <dbReference type="NCBI Taxonomy" id="1609272"/>
    <lineage>
        <taxon>Bacteria</taxon>
        <taxon>Bacillati</taxon>
        <taxon>Actinomycetota</taxon>
        <taxon>Actinomycetes</taxon>
        <taxon>Kitasatosporales</taxon>
        <taxon>Streptomycetaceae</taxon>
        <taxon>Streptomyces</taxon>
    </lineage>
</organism>
<keyword evidence="1" id="KW-0472">Membrane</keyword>
<keyword evidence="1" id="KW-0812">Transmembrane</keyword>
<evidence type="ECO:0000256" key="2">
    <source>
        <dbReference type="SAM" id="SignalP"/>
    </source>
</evidence>
<dbReference type="Gene3D" id="1.10.3730.20">
    <property type="match status" value="2"/>
</dbReference>
<gene>
    <name evidence="3" type="ORF">FNH09_00460</name>
</gene>
<protein>
    <recommendedName>
        <fullName evidence="5">DMT family transporter</fullName>
    </recommendedName>
</protein>